<feature type="region of interest" description="Disordered" evidence="1">
    <location>
        <begin position="709"/>
        <end position="752"/>
    </location>
</feature>
<feature type="region of interest" description="Disordered" evidence="1">
    <location>
        <begin position="1"/>
        <end position="40"/>
    </location>
</feature>
<dbReference type="AlphaFoldDB" id="A0A0D0KIJ4"/>
<dbReference type="Pfam" id="PF16510">
    <property type="entry name" value="P22_portal"/>
    <property type="match status" value="1"/>
</dbReference>
<proteinExistence type="predicted"/>
<evidence type="ECO:0000313" key="2">
    <source>
        <dbReference type="EMBL" id="KIP99088.1"/>
    </source>
</evidence>
<evidence type="ECO:0008006" key="4">
    <source>
        <dbReference type="Google" id="ProtNLM"/>
    </source>
</evidence>
<dbReference type="Proteomes" id="UP000035017">
    <property type="component" value="Unassembled WGS sequence"/>
</dbReference>
<organism evidence="2 3">
    <name type="scientific">Agrobacterium tumefaciens</name>
    <dbReference type="NCBI Taxonomy" id="358"/>
    <lineage>
        <taxon>Bacteria</taxon>
        <taxon>Pseudomonadati</taxon>
        <taxon>Pseudomonadota</taxon>
        <taxon>Alphaproteobacteria</taxon>
        <taxon>Hyphomicrobiales</taxon>
        <taxon>Rhizobiaceae</taxon>
        <taxon>Rhizobium/Agrobacterium group</taxon>
        <taxon>Agrobacterium</taxon>
        <taxon>Agrobacterium tumefaciens complex</taxon>
    </lineage>
</organism>
<accession>A0A0D0KIJ4</accession>
<sequence length="752" mass="84464">MFSLDADDGSVRKKRYESPIPADTPASSRPQAGNALDNSRNTQLHKRLLGFYTRELDRQSENRHDMAVDADMYDNIQWTEEQTKVLNDRGQSALVFNVTAVTVDWVIGTEKRARTDFKVLPRRKEEGKPAQRKSELLKYLSDVNRTGFHVSRSFEDSAKVGLGWMEDGYQGDDEGEPLFSRYESWRNMLWDSAATEYDLSDARYVIRTKWLDLDVAQAMFPKRKALLERSIDDADSFAMMDAYGDEAMDGPEMENQGKGDGTYVSDRVTGYQRRRVRIFECWFKMPVQTPKISGGTFAGEIYDDYSPGHRAAVEEGDGEVVKKPTMRMYVALFTSAGMLWLSPSLYRHNKYPFTPIWNKRRDRDGMPYGLVRNIRDIQVDINKRASKALHILSTNKVVMDKGAVDDINELREEIAQPDSIIEVNTGKNFKFDVDRELGQWHLELMSRNIQMVQQVGGVTDENLGRSTNAVSGIAIQARQEQGALATAKLFDNHRFAQQVRGEKLLANIEQFMSDEKQFRITNMRGNPEYVTVNDGLPENDIVRTKADFIIDEQDYRATVRQAQVESLMELLGKLAPVNPQIAIVMLDLVVESMDIPQREEIVKRIRQVTGMKDPDADDQAPSPEEQQKEQAAAQQQQFQQEAAMAQLRKTLSEAAKNEAHAADIAAKTVASNVGSQKSALEAAGAVIMAPGIADIGDAILHESGFVSRSEGEQTMQAAAMEAQQQQAQAAQQQAAQQPQQQPQDPMAIGLGA</sequence>
<feature type="compositionally biased region" description="Polar residues" evidence="1">
    <location>
        <begin position="25"/>
        <end position="40"/>
    </location>
</feature>
<protein>
    <recommendedName>
        <fullName evidence="4">Portal protein</fullName>
    </recommendedName>
</protein>
<feature type="compositionally biased region" description="Low complexity" evidence="1">
    <location>
        <begin position="713"/>
        <end position="752"/>
    </location>
</feature>
<gene>
    <name evidence="2" type="ORF">RU07_20675</name>
</gene>
<dbReference type="EMBL" id="JXQV01000030">
    <property type="protein sequence ID" value="KIP99088.1"/>
    <property type="molecule type" value="Genomic_DNA"/>
</dbReference>
<evidence type="ECO:0000313" key="3">
    <source>
        <dbReference type="Proteomes" id="UP000035017"/>
    </source>
</evidence>
<evidence type="ECO:0000256" key="1">
    <source>
        <dbReference type="SAM" id="MobiDB-lite"/>
    </source>
</evidence>
<dbReference type="InterPro" id="IPR032427">
    <property type="entry name" value="P22_portal"/>
</dbReference>
<dbReference type="OrthoDB" id="1632915at2"/>
<feature type="region of interest" description="Disordered" evidence="1">
    <location>
        <begin position="609"/>
        <end position="634"/>
    </location>
</feature>
<name>A0A0D0KIJ4_AGRTU</name>
<reference evidence="2 3" key="1">
    <citation type="submission" date="2014-12" db="EMBL/GenBank/DDBJ databases">
        <title>16Stimator: statistical estimation of ribosomal gene copy numbers from draft genome assemblies.</title>
        <authorList>
            <person name="Perisin M.A."/>
            <person name="Vetter M."/>
            <person name="Gilbert J.A."/>
            <person name="Bergelson J."/>
        </authorList>
    </citation>
    <scope>NUCLEOTIDE SEQUENCE [LARGE SCALE GENOMIC DNA]</scope>
    <source>
        <strain evidence="2 3">MEJ076</strain>
    </source>
</reference>
<comment type="caution">
    <text evidence="2">The sequence shown here is derived from an EMBL/GenBank/DDBJ whole genome shotgun (WGS) entry which is preliminary data.</text>
</comment>